<feature type="transmembrane region" description="Helical" evidence="1">
    <location>
        <begin position="7"/>
        <end position="27"/>
    </location>
</feature>
<feature type="transmembrane region" description="Helical" evidence="1">
    <location>
        <begin position="193"/>
        <end position="214"/>
    </location>
</feature>
<evidence type="ECO:0000256" key="1">
    <source>
        <dbReference type="SAM" id="Phobius"/>
    </source>
</evidence>
<dbReference type="EMBL" id="CP162599">
    <property type="protein sequence ID" value="XDK33368.1"/>
    <property type="molecule type" value="Genomic_DNA"/>
</dbReference>
<protein>
    <submittedName>
        <fullName evidence="3">Lysostaphin resistance A-like protein</fullName>
    </submittedName>
</protein>
<dbReference type="PANTHER" id="PTHR36435:SF6">
    <property type="entry name" value="ABORTIVE INFECTION PROTEIN"/>
    <property type="match status" value="1"/>
</dbReference>
<evidence type="ECO:0000259" key="2">
    <source>
        <dbReference type="Pfam" id="PF02517"/>
    </source>
</evidence>
<sequence>MTKRYWWILIIYAIAQFSGLAIAPLLFKLTSWNELEASIYGNIFSLTLGFIIILYLLKDSMREGLRAGIDISQTAVWVVFGVFMAYATQIIASLIEVKVLGIKTSSQNTAVIMEFTRQIPLFAILTTLIAPVLEEIIFRKIIFGSLYKKTNFFIAGVISAIIFGIVHGEPKHLLIYASMGFVFAYLYIRTKTLLTPILVHIILNTITVIVQYNLTPEQIQQQLEQLHVFIGG</sequence>
<dbReference type="Pfam" id="PF02517">
    <property type="entry name" value="Rce1-like"/>
    <property type="match status" value="1"/>
</dbReference>
<keyword evidence="1" id="KW-0472">Membrane</keyword>
<proteinExistence type="predicted"/>
<name>A0AB39HSM2_9BACI</name>
<keyword evidence="1" id="KW-0812">Transmembrane</keyword>
<dbReference type="GO" id="GO:0004175">
    <property type="term" value="F:endopeptidase activity"/>
    <property type="evidence" value="ECO:0007669"/>
    <property type="project" value="UniProtKB-ARBA"/>
</dbReference>
<dbReference type="InterPro" id="IPR052710">
    <property type="entry name" value="CAAX_protease"/>
</dbReference>
<dbReference type="InterPro" id="IPR003675">
    <property type="entry name" value="Rce1/LyrA-like_dom"/>
</dbReference>
<reference evidence="3" key="1">
    <citation type="submission" date="2024-07" db="EMBL/GenBank/DDBJ databases">
        <title>Halotolerant mesophilic bacterium Ornithinibacillus sp. 4-3, sp. nov., isolated from soil.</title>
        <authorList>
            <person name="Sidarenka A.V."/>
            <person name="Guliayeva D.E."/>
            <person name="Leanovich S.I."/>
            <person name="Hileuskaya K.S."/>
            <person name="Akhremchuk A.E."/>
            <person name="Sikolenko M.A."/>
            <person name="Valentovich L.N."/>
        </authorList>
    </citation>
    <scope>NUCLEOTIDE SEQUENCE</scope>
    <source>
        <strain evidence="3">4-3</strain>
    </source>
</reference>
<feature type="transmembrane region" description="Helical" evidence="1">
    <location>
        <begin position="39"/>
        <end position="57"/>
    </location>
</feature>
<feature type="domain" description="CAAX prenyl protease 2/Lysostaphin resistance protein A-like" evidence="2">
    <location>
        <begin position="119"/>
        <end position="206"/>
    </location>
</feature>
<feature type="transmembrane region" description="Helical" evidence="1">
    <location>
        <begin position="150"/>
        <end position="167"/>
    </location>
</feature>
<organism evidence="3">
    <name type="scientific">Ornithinibacillus sp. 4-3</name>
    <dbReference type="NCBI Taxonomy" id="3231488"/>
    <lineage>
        <taxon>Bacteria</taxon>
        <taxon>Bacillati</taxon>
        <taxon>Bacillota</taxon>
        <taxon>Bacilli</taxon>
        <taxon>Bacillales</taxon>
        <taxon>Bacillaceae</taxon>
        <taxon>Ornithinibacillus</taxon>
    </lineage>
</organism>
<feature type="transmembrane region" description="Helical" evidence="1">
    <location>
        <begin position="119"/>
        <end position="138"/>
    </location>
</feature>
<feature type="transmembrane region" description="Helical" evidence="1">
    <location>
        <begin position="77"/>
        <end position="99"/>
    </location>
</feature>
<accession>A0AB39HSM2</accession>
<dbReference type="PANTHER" id="PTHR36435">
    <property type="entry name" value="SLR1288 PROTEIN"/>
    <property type="match status" value="1"/>
</dbReference>
<dbReference type="GO" id="GO:0080120">
    <property type="term" value="P:CAAX-box protein maturation"/>
    <property type="evidence" value="ECO:0007669"/>
    <property type="project" value="UniProtKB-ARBA"/>
</dbReference>
<evidence type="ECO:0000313" key="3">
    <source>
        <dbReference type="EMBL" id="XDK33368.1"/>
    </source>
</evidence>
<feature type="transmembrane region" description="Helical" evidence="1">
    <location>
        <begin position="173"/>
        <end position="188"/>
    </location>
</feature>
<gene>
    <name evidence="3" type="ORF">AB4Y30_03145</name>
</gene>
<dbReference type="AlphaFoldDB" id="A0AB39HSM2"/>
<dbReference type="RefSeq" id="WP_368654050.1">
    <property type="nucleotide sequence ID" value="NZ_CP162599.1"/>
</dbReference>
<keyword evidence="1" id="KW-1133">Transmembrane helix</keyword>